<feature type="transmembrane region" description="Helical" evidence="3">
    <location>
        <begin position="64"/>
        <end position="84"/>
    </location>
</feature>
<proteinExistence type="predicted"/>
<evidence type="ECO:0000256" key="3">
    <source>
        <dbReference type="SAM" id="Phobius"/>
    </source>
</evidence>
<dbReference type="PANTHER" id="PTHR46197:SF1">
    <property type="entry name" value="PROTEIN ABHD14A"/>
    <property type="match status" value="1"/>
</dbReference>
<protein>
    <submittedName>
        <fullName evidence="4">ABHEA protein</fullName>
    </submittedName>
</protein>
<dbReference type="Proteomes" id="UP001166052">
    <property type="component" value="Unassembled WGS sequence"/>
</dbReference>
<sequence>MTLSLTERYILCSCHCETVRLWWRTQHVTAVDECGRYAPQLCSRILGLVGLFFGSVMNFFRNRLVVLCLVLLGTLLLYLLLPAIRQGSMEPFLNVQRMGLAGGSLAPSANITVHARQLSGDLPLFFRETVPSDGTGRIKMHSCCIPGSSPLPHVGKNSTWLLFILQTIADQAGYVADSHCKSNITPWRGNKPGGFGNSPYLDTVKTDENRAEMLLQFMEKLDVKEPVVVSPSMSGRFSLPLLILHSSRLKGYIPIAPVGTKAYSVEQYKRIQTPTLIVYGEMDSNLGAQSLDSLSNLPQHSVVKIKGAKHACYLDKPKEFHQALLDFLNKLR</sequence>
<dbReference type="InterPro" id="IPR029058">
    <property type="entry name" value="AB_hydrolase_fold"/>
</dbReference>
<name>A0ABS2YZR3_POLSE</name>
<comment type="subcellular location">
    <subcellularLocation>
        <location evidence="1">Cytoplasm</location>
    </subcellularLocation>
</comment>
<keyword evidence="3" id="KW-1133">Transmembrane helix</keyword>
<dbReference type="SUPFAM" id="SSF53474">
    <property type="entry name" value="alpha/beta-Hydrolases"/>
    <property type="match status" value="1"/>
</dbReference>
<feature type="non-terminal residue" evidence="4">
    <location>
        <position position="332"/>
    </location>
</feature>
<accession>A0ABS2YZR3</accession>
<evidence type="ECO:0000313" key="5">
    <source>
        <dbReference type="Proteomes" id="UP001166052"/>
    </source>
</evidence>
<organism evidence="4 5">
    <name type="scientific">Polypterus senegalus</name>
    <name type="common">Senegal bichir</name>
    <dbReference type="NCBI Taxonomy" id="55291"/>
    <lineage>
        <taxon>Eukaryota</taxon>
        <taxon>Metazoa</taxon>
        <taxon>Chordata</taxon>
        <taxon>Craniata</taxon>
        <taxon>Vertebrata</taxon>
        <taxon>Euteleostomi</taxon>
        <taxon>Actinopterygii</taxon>
        <taxon>Polypteriformes</taxon>
        <taxon>Polypteridae</taxon>
        <taxon>Polypterus</taxon>
    </lineage>
</organism>
<keyword evidence="3" id="KW-0472">Membrane</keyword>
<evidence type="ECO:0000313" key="4">
    <source>
        <dbReference type="EMBL" id="MBN3292276.1"/>
    </source>
</evidence>
<gene>
    <name evidence="4" type="primary">Abhd14a</name>
    <name evidence="4" type="ORF">GTO92_0022339</name>
</gene>
<comment type="caution">
    <text evidence="4">The sequence shown here is derived from an EMBL/GenBank/DDBJ whole genome shotgun (WGS) entry which is preliminary data.</text>
</comment>
<reference evidence="4" key="1">
    <citation type="journal article" date="2021" name="Cell">
        <title>Tracing the genetic footprints of vertebrate landing in non-teleost ray-finned fishes.</title>
        <authorList>
            <person name="Bi X."/>
            <person name="Wang K."/>
            <person name="Yang L."/>
            <person name="Pan H."/>
            <person name="Jiang H."/>
            <person name="Wei Q."/>
            <person name="Fang M."/>
            <person name="Yu H."/>
            <person name="Zhu C."/>
            <person name="Cai Y."/>
            <person name="He Y."/>
            <person name="Gan X."/>
            <person name="Zeng H."/>
            <person name="Yu D."/>
            <person name="Zhu Y."/>
            <person name="Jiang H."/>
            <person name="Qiu Q."/>
            <person name="Yang H."/>
            <person name="Zhang Y.E."/>
            <person name="Wang W."/>
            <person name="Zhu M."/>
            <person name="He S."/>
            <person name="Zhang G."/>
        </authorList>
    </citation>
    <scope>NUCLEOTIDE SEQUENCE</scope>
    <source>
        <strain evidence="4">Bchr_001</strain>
    </source>
</reference>
<keyword evidence="3" id="KW-0812">Transmembrane</keyword>
<dbReference type="EMBL" id="JAAWVN010015897">
    <property type="protein sequence ID" value="MBN3292276.1"/>
    <property type="molecule type" value="Genomic_DNA"/>
</dbReference>
<evidence type="ECO:0000256" key="2">
    <source>
        <dbReference type="ARBA" id="ARBA00022490"/>
    </source>
</evidence>
<evidence type="ECO:0000256" key="1">
    <source>
        <dbReference type="ARBA" id="ARBA00004496"/>
    </source>
</evidence>
<dbReference type="PANTHER" id="PTHR46197">
    <property type="entry name" value="PROTEIN ABHD14B-LIKE"/>
    <property type="match status" value="1"/>
</dbReference>
<feature type="non-terminal residue" evidence="4">
    <location>
        <position position="1"/>
    </location>
</feature>
<keyword evidence="2" id="KW-0963">Cytoplasm</keyword>
<dbReference type="Gene3D" id="3.40.50.1820">
    <property type="entry name" value="alpha/beta hydrolase"/>
    <property type="match status" value="1"/>
</dbReference>
<keyword evidence="5" id="KW-1185">Reference proteome</keyword>